<keyword evidence="3" id="KW-1185">Reference proteome</keyword>
<evidence type="ECO:0000256" key="1">
    <source>
        <dbReference type="SAM" id="MobiDB-lite"/>
    </source>
</evidence>
<evidence type="ECO:0000313" key="2">
    <source>
        <dbReference type="EMBL" id="QQP41032.1"/>
    </source>
</evidence>
<gene>
    <name evidence="2" type="ORF">FKW44_015278</name>
</gene>
<feature type="compositionally biased region" description="Basic and acidic residues" evidence="1">
    <location>
        <begin position="7"/>
        <end position="21"/>
    </location>
</feature>
<name>A0A7T8H0E4_CALRO</name>
<accession>A0A7T8H0E4</accession>
<proteinExistence type="predicted"/>
<organism evidence="2 3">
    <name type="scientific">Caligus rogercresseyi</name>
    <name type="common">Sea louse</name>
    <dbReference type="NCBI Taxonomy" id="217165"/>
    <lineage>
        <taxon>Eukaryota</taxon>
        <taxon>Metazoa</taxon>
        <taxon>Ecdysozoa</taxon>
        <taxon>Arthropoda</taxon>
        <taxon>Crustacea</taxon>
        <taxon>Multicrustacea</taxon>
        <taxon>Hexanauplia</taxon>
        <taxon>Copepoda</taxon>
        <taxon>Siphonostomatoida</taxon>
        <taxon>Caligidae</taxon>
        <taxon>Caligus</taxon>
    </lineage>
</organism>
<protein>
    <submittedName>
        <fullName evidence="2">Uncharacterized protein</fullName>
    </submittedName>
</protein>
<dbReference type="AlphaFoldDB" id="A0A7T8H0E4"/>
<feature type="region of interest" description="Disordered" evidence="1">
    <location>
        <begin position="1"/>
        <end position="21"/>
    </location>
</feature>
<sequence length="50" mass="5663">MMCRTPRGREGGMDSRERERESLPLSVYLLAYSIGESPIQVNPSFFAAEK</sequence>
<dbReference type="Proteomes" id="UP000595437">
    <property type="component" value="Chromosome 10"/>
</dbReference>
<reference evidence="3" key="1">
    <citation type="submission" date="2021-01" db="EMBL/GenBank/DDBJ databases">
        <title>Caligus Genome Assembly.</title>
        <authorList>
            <person name="Gallardo-Escarate C."/>
        </authorList>
    </citation>
    <scope>NUCLEOTIDE SEQUENCE [LARGE SCALE GENOMIC DNA]</scope>
</reference>
<evidence type="ECO:0000313" key="3">
    <source>
        <dbReference type="Proteomes" id="UP000595437"/>
    </source>
</evidence>
<dbReference type="EMBL" id="CP045899">
    <property type="protein sequence ID" value="QQP41032.1"/>
    <property type="molecule type" value="Genomic_DNA"/>
</dbReference>